<dbReference type="EMBL" id="QURR01000025">
    <property type="protein sequence ID" value="RGE42096.1"/>
    <property type="molecule type" value="Genomic_DNA"/>
</dbReference>
<evidence type="ECO:0000256" key="1">
    <source>
        <dbReference type="ARBA" id="ARBA00004651"/>
    </source>
</evidence>
<evidence type="ECO:0000256" key="3">
    <source>
        <dbReference type="ARBA" id="ARBA00022475"/>
    </source>
</evidence>
<keyword evidence="3" id="KW-1003">Cell membrane</keyword>
<keyword evidence="6 8" id="KW-1133">Transmembrane helix</keyword>
<protein>
    <submittedName>
        <fullName evidence="9">Rod shape-determining protein MreD</fullName>
    </submittedName>
</protein>
<dbReference type="PANTHER" id="PTHR37484:SF1">
    <property type="entry name" value="ROD SHAPE-DETERMINING PROTEIN MRED"/>
    <property type="match status" value="1"/>
</dbReference>
<keyword evidence="5" id="KW-0133">Cell shape</keyword>
<organism evidence="9 10">
    <name type="scientific">Comamonas testosteroni</name>
    <name type="common">Pseudomonas testosteroni</name>
    <dbReference type="NCBI Taxonomy" id="285"/>
    <lineage>
        <taxon>Bacteria</taxon>
        <taxon>Pseudomonadati</taxon>
        <taxon>Pseudomonadota</taxon>
        <taxon>Betaproteobacteria</taxon>
        <taxon>Burkholderiales</taxon>
        <taxon>Comamonadaceae</taxon>
        <taxon>Comamonas</taxon>
    </lineage>
</organism>
<dbReference type="OrthoDB" id="5297408at2"/>
<dbReference type="GO" id="GO:0008360">
    <property type="term" value="P:regulation of cell shape"/>
    <property type="evidence" value="ECO:0007669"/>
    <property type="project" value="UniProtKB-KW"/>
</dbReference>
<dbReference type="PANTHER" id="PTHR37484">
    <property type="entry name" value="ROD SHAPE-DETERMINING PROTEIN MRED"/>
    <property type="match status" value="1"/>
</dbReference>
<evidence type="ECO:0000256" key="2">
    <source>
        <dbReference type="ARBA" id="ARBA00007776"/>
    </source>
</evidence>
<evidence type="ECO:0000256" key="5">
    <source>
        <dbReference type="ARBA" id="ARBA00022960"/>
    </source>
</evidence>
<dbReference type="Pfam" id="PF04093">
    <property type="entry name" value="MreD"/>
    <property type="match status" value="1"/>
</dbReference>
<dbReference type="GO" id="GO:0005886">
    <property type="term" value="C:plasma membrane"/>
    <property type="evidence" value="ECO:0007669"/>
    <property type="project" value="UniProtKB-SubCell"/>
</dbReference>
<evidence type="ECO:0000313" key="10">
    <source>
        <dbReference type="Proteomes" id="UP000261948"/>
    </source>
</evidence>
<evidence type="ECO:0000313" key="9">
    <source>
        <dbReference type="EMBL" id="RGE42096.1"/>
    </source>
</evidence>
<dbReference type="InterPro" id="IPR007227">
    <property type="entry name" value="Cell_shape_determining_MreD"/>
</dbReference>
<accession>A0A373FD88</accession>
<feature type="transmembrane region" description="Helical" evidence="8">
    <location>
        <begin position="43"/>
        <end position="70"/>
    </location>
</feature>
<dbReference type="PIRSF" id="PIRSF018472">
    <property type="entry name" value="MreD_proteobac"/>
    <property type="match status" value="1"/>
</dbReference>
<reference evidence="9 10" key="1">
    <citation type="submission" date="2018-08" db="EMBL/GenBank/DDBJ databases">
        <title>Comamonas testosteroni strain SWCO2.</title>
        <authorList>
            <person name="Jiang N."/>
            <person name="Zhang X.Z."/>
        </authorList>
    </citation>
    <scope>NUCLEOTIDE SEQUENCE [LARGE SCALE GENOMIC DNA]</scope>
    <source>
        <strain evidence="9 10">SWCO2</strain>
    </source>
</reference>
<evidence type="ECO:0000256" key="8">
    <source>
        <dbReference type="SAM" id="Phobius"/>
    </source>
</evidence>
<proteinExistence type="inferred from homology"/>
<feature type="transmembrane region" description="Helical" evidence="8">
    <location>
        <begin position="139"/>
        <end position="158"/>
    </location>
</feature>
<evidence type="ECO:0000256" key="7">
    <source>
        <dbReference type="ARBA" id="ARBA00023136"/>
    </source>
</evidence>
<comment type="subcellular location">
    <subcellularLocation>
        <location evidence="1">Cell membrane</location>
        <topology evidence="1">Multi-pass membrane protein</topology>
    </subcellularLocation>
</comment>
<comment type="similarity">
    <text evidence="2">Belongs to the MreD family.</text>
</comment>
<comment type="caution">
    <text evidence="9">The sequence shown here is derived from an EMBL/GenBank/DDBJ whole genome shotgun (WGS) entry which is preliminary data.</text>
</comment>
<keyword evidence="10" id="KW-1185">Reference proteome</keyword>
<dbReference type="NCBIfam" id="TIGR03426">
    <property type="entry name" value="shape_MreD"/>
    <property type="match status" value="1"/>
</dbReference>
<name>A0A373FD88_COMTE</name>
<dbReference type="Proteomes" id="UP000261948">
    <property type="component" value="Unassembled WGS sequence"/>
</dbReference>
<keyword evidence="7 8" id="KW-0472">Membrane</keyword>
<keyword evidence="4 8" id="KW-0812">Transmembrane</keyword>
<evidence type="ECO:0000256" key="6">
    <source>
        <dbReference type="ARBA" id="ARBA00022989"/>
    </source>
</evidence>
<sequence length="172" mass="18945">MIMPRGQQLLLPANPLFIVFTLLLGLAINMLPLGRIVWLPDWLMVLLAFWSLHQPQRVGLGIAFLLGLIMDVDRGSLLGQHALAYTLLVYVTGTISRRLLWFSSPIQALHLLPLFALAHGVQVLLRVAVGGIFPGPLFLVAPAIETVLWPVVSALLLAPQRRAPDSDENRPL</sequence>
<dbReference type="AlphaFoldDB" id="A0A373FD88"/>
<gene>
    <name evidence="9" type="primary">mreD</name>
    <name evidence="9" type="ORF">DZC30_17520</name>
</gene>
<evidence type="ECO:0000256" key="4">
    <source>
        <dbReference type="ARBA" id="ARBA00022692"/>
    </source>
</evidence>
<feature type="transmembrane region" description="Helical" evidence="8">
    <location>
        <begin position="12"/>
        <end position="31"/>
    </location>
</feature>
<dbReference type="InterPro" id="IPR026034">
    <property type="entry name" value="MreD_proteobac"/>
</dbReference>